<dbReference type="InterPro" id="IPR053145">
    <property type="entry name" value="AB_hydrolase_Est10"/>
</dbReference>
<accession>A0A1I5XK95</accession>
<protein>
    <recommendedName>
        <fullName evidence="2">Serine aminopeptidase S33 domain-containing protein</fullName>
    </recommendedName>
</protein>
<organism evidence="3 4">
    <name type="scientific">Hymenobacter arizonensis</name>
    <name type="common">Siccationidurans arizonensis</name>
    <dbReference type="NCBI Taxonomy" id="1227077"/>
    <lineage>
        <taxon>Bacteria</taxon>
        <taxon>Pseudomonadati</taxon>
        <taxon>Bacteroidota</taxon>
        <taxon>Cytophagia</taxon>
        <taxon>Cytophagales</taxon>
        <taxon>Hymenobacteraceae</taxon>
        <taxon>Hymenobacter</taxon>
    </lineage>
</organism>
<feature type="signal peptide" evidence="1">
    <location>
        <begin position="1"/>
        <end position="24"/>
    </location>
</feature>
<dbReference type="AlphaFoldDB" id="A0A1I5XK95"/>
<dbReference type="PANTHER" id="PTHR43265:SF1">
    <property type="entry name" value="ESTERASE ESTD"/>
    <property type="match status" value="1"/>
</dbReference>
<dbReference type="GO" id="GO:0052689">
    <property type="term" value="F:carboxylic ester hydrolase activity"/>
    <property type="evidence" value="ECO:0007669"/>
    <property type="project" value="TreeGrafter"/>
</dbReference>
<dbReference type="InterPro" id="IPR022742">
    <property type="entry name" value="Hydrolase_4"/>
</dbReference>
<keyword evidence="1" id="KW-0732">Signal</keyword>
<dbReference type="PANTHER" id="PTHR43265">
    <property type="entry name" value="ESTERASE ESTD"/>
    <property type="match status" value="1"/>
</dbReference>
<evidence type="ECO:0000256" key="1">
    <source>
        <dbReference type="SAM" id="SignalP"/>
    </source>
</evidence>
<dbReference type="Gene3D" id="3.40.50.1820">
    <property type="entry name" value="alpha/beta hydrolase"/>
    <property type="match status" value="1"/>
</dbReference>
<dbReference type="Proteomes" id="UP000199029">
    <property type="component" value="Unassembled WGS sequence"/>
</dbReference>
<name>A0A1I5XK95_HYMAR</name>
<proteinExistence type="predicted"/>
<dbReference type="InterPro" id="IPR029058">
    <property type="entry name" value="AB_hydrolase_fold"/>
</dbReference>
<evidence type="ECO:0000259" key="2">
    <source>
        <dbReference type="Pfam" id="PF12146"/>
    </source>
</evidence>
<dbReference type="SUPFAM" id="SSF53474">
    <property type="entry name" value="alpha/beta-Hydrolases"/>
    <property type="match status" value="1"/>
</dbReference>
<gene>
    <name evidence="3" type="ORF">SAMN04515668_1911</name>
</gene>
<feature type="domain" description="Serine aminopeptidase S33" evidence="2">
    <location>
        <begin position="195"/>
        <end position="413"/>
    </location>
</feature>
<dbReference type="Pfam" id="PF12146">
    <property type="entry name" value="Hydrolase_4"/>
    <property type="match status" value="1"/>
</dbReference>
<keyword evidence="4" id="KW-1185">Reference proteome</keyword>
<evidence type="ECO:0000313" key="4">
    <source>
        <dbReference type="Proteomes" id="UP000199029"/>
    </source>
</evidence>
<dbReference type="EMBL" id="FOXS01000002">
    <property type="protein sequence ID" value="SFQ32369.1"/>
    <property type="molecule type" value="Genomic_DNA"/>
</dbReference>
<sequence>MKRWFIWVVLLLNASGADSTEARAATALAEVLPLGGLWKGKLAVLGGELDLTISIVPLAGDKYFAALDVPAQKVSRMATEVTVRGDSVLLTIPGVGSSYNARYDATRRELNGVWNQSGVVSALVLRYFPMPTAQGTGTRLAPPYREEEVMFNNPVARLNLSGTLTVPAGPGPFPAVVLVSDLGAQDRDGTVGDYHLMGSLADYLTRRGVAVLRYDDRGVGQSGGSIATATTAMLVSDVQAAINFLRSRLEINIARIGAVGHGEGANVALLAAAQPLPPAFVVSLAGYGLTGEQTLLQQQVGTQKAKNVNPTVVQAAYERQRTMYDIIRLTSPVQAQSIVSNMLRQDQPDLGPEAAQKAAAELLTPWQRYFLSFDPVEELNQVHCPVLLLSGTNDLEAPAELHQTALEKELKSSNRYTTAKRLNGVNHLFQPPKTEWTLMNGEMRPLFSPVAQETIRAWMMGLGKK</sequence>
<evidence type="ECO:0000313" key="3">
    <source>
        <dbReference type="EMBL" id="SFQ32369.1"/>
    </source>
</evidence>
<reference evidence="4" key="1">
    <citation type="submission" date="2016-10" db="EMBL/GenBank/DDBJ databases">
        <authorList>
            <person name="Varghese N."/>
            <person name="Submissions S."/>
        </authorList>
    </citation>
    <scope>NUCLEOTIDE SEQUENCE [LARGE SCALE GENOMIC DNA]</scope>
    <source>
        <strain evidence="4">OR362-8,ATCC BAA-1266,JCM 13504</strain>
    </source>
</reference>
<feature type="chain" id="PRO_5011630641" description="Serine aminopeptidase S33 domain-containing protein" evidence="1">
    <location>
        <begin position="25"/>
        <end position="465"/>
    </location>
</feature>